<dbReference type="Pfam" id="PF02826">
    <property type="entry name" value="2-Hacid_dh_C"/>
    <property type="match status" value="1"/>
</dbReference>
<dbReference type="GO" id="GO:0016616">
    <property type="term" value="F:oxidoreductase activity, acting on the CH-OH group of donors, NAD or NADP as acceptor"/>
    <property type="evidence" value="ECO:0007669"/>
    <property type="project" value="InterPro"/>
</dbReference>
<proteinExistence type="inferred from homology"/>
<evidence type="ECO:0000259" key="5">
    <source>
        <dbReference type="Pfam" id="PF02826"/>
    </source>
</evidence>
<dbReference type="InterPro" id="IPR054891">
    <property type="entry name" value="Dhydh_Halo"/>
</dbReference>
<dbReference type="Gene3D" id="3.40.50.720">
    <property type="entry name" value="NAD(P)-binding Rossmann-like Domain"/>
    <property type="match status" value="2"/>
</dbReference>
<dbReference type="CDD" id="cd05300">
    <property type="entry name" value="2-Hacid_dh_1"/>
    <property type="match status" value="1"/>
</dbReference>
<comment type="similarity">
    <text evidence="3">Belongs to the D-isomer specific 2-hydroxyacid dehydrogenase family.</text>
</comment>
<gene>
    <name evidence="6" type="ORF">SAMN04488063_2023</name>
</gene>
<reference evidence="7" key="1">
    <citation type="submission" date="2016-10" db="EMBL/GenBank/DDBJ databases">
        <authorList>
            <person name="Varghese N."/>
            <person name="Submissions S."/>
        </authorList>
    </citation>
    <scope>NUCLEOTIDE SEQUENCE [LARGE SCALE GENOMIC DNA]</scope>
    <source>
        <strain evidence="7">CGMCC 1.7739</strain>
    </source>
</reference>
<accession>A0A1I2RWX2</accession>
<evidence type="ECO:0000259" key="4">
    <source>
        <dbReference type="Pfam" id="PF00389"/>
    </source>
</evidence>
<evidence type="ECO:0000313" key="6">
    <source>
        <dbReference type="EMBL" id="SFG43147.1"/>
    </source>
</evidence>
<dbReference type="PROSITE" id="PS00671">
    <property type="entry name" value="D_2_HYDROXYACID_DH_3"/>
    <property type="match status" value="1"/>
</dbReference>
<evidence type="ECO:0000256" key="3">
    <source>
        <dbReference type="RuleBase" id="RU003719"/>
    </source>
</evidence>
<dbReference type="STRING" id="553467.SAMN04488063_2023"/>
<name>A0A1I2RWX2_9EURY</name>
<keyword evidence="1 3" id="KW-0560">Oxidoreductase</keyword>
<dbReference type="PANTHER" id="PTHR43333">
    <property type="entry name" value="2-HACID_DH_C DOMAIN-CONTAINING PROTEIN"/>
    <property type="match status" value="1"/>
</dbReference>
<sequence length="304" mass="32826">MPTRVAIHSSVGRIFPPERLQSLLSAFDVDVTDDVDGYDGVVSFGHEPEFLEAGVEWIHVVRAGYDEFPLDALRERGIRLTNSNGIHGDSVGETALGFMLQFARRLHRYRSNQTEGIWDPPAWDETFTLDGESVCVVGLGTLGLGIARRADALGMDVTGVRRTPTPVEHVAEVYTSDRLRAAISDARFVALTVPLTDATAGLVGAEELDAMREDAYLVNVARGGVVDQSALVDALDSGSIAGAGLDVFEEEPLPSDSPLWEMENVVVTPHAAAATVDYADRIAALVEENIRRREAGESLTNLVV</sequence>
<evidence type="ECO:0000256" key="1">
    <source>
        <dbReference type="ARBA" id="ARBA00023002"/>
    </source>
</evidence>
<evidence type="ECO:0000313" key="7">
    <source>
        <dbReference type="Proteomes" id="UP000198876"/>
    </source>
</evidence>
<evidence type="ECO:0000256" key="2">
    <source>
        <dbReference type="ARBA" id="ARBA00023027"/>
    </source>
</evidence>
<dbReference type="Pfam" id="PF00389">
    <property type="entry name" value="2-Hacid_dh"/>
    <property type="match status" value="1"/>
</dbReference>
<protein>
    <submittedName>
        <fullName evidence="6">D-2-hydroxyacid dehydrogenase (NADP+)</fullName>
    </submittedName>
</protein>
<dbReference type="InterPro" id="IPR006140">
    <property type="entry name" value="D-isomer_DH_NAD-bd"/>
</dbReference>
<dbReference type="EMBL" id="FOOQ01000002">
    <property type="protein sequence ID" value="SFG43147.1"/>
    <property type="molecule type" value="Genomic_DNA"/>
</dbReference>
<dbReference type="GO" id="GO:0051287">
    <property type="term" value="F:NAD binding"/>
    <property type="evidence" value="ECO:0007669"/>
    <property type="project" value="InterPro"/>
</dbReference>
<dbReference type="NCBIfam" id="NF041369">
    <property type="entry name" value="Dhydh_Halo"/>
    <property type="match status" value="1"/>
</dbReference>
<dbReference type="InterPro" id="IPR036291">
    <property type="entry name" value="NAD(P)-bd_dom_sf"/>
</dbReference>
<dbReference type="InterPro" id="IPR029753">
    <property type="entry name" value="D-isomer_DH_CS"/>
</dbReference>
<dbReference type="SUPFAM" id="SSF51735">
    <property type="entry name" value="NAD(P)-binding Rossmann-fold domains"/>
    <property type="match status" value="1"/>
</dbReference>
<keyword evidence="7" id="KW-1185">Reference proteome</keyword>
<dbReference type="InterPro" id="IPR006139">
    <property type="entry name" value="D-isomer_2_OHA_DH_cat_dom"/>
</dbReference>
<dbReference type="Proteomes" id="UP000198876">
    <property type="component" value="Unassembled WGS sequence"/>
</dbReference>
<keyword evidence="2" id="KW-0520">NAD</keyword>
<feature type="domain" description="D-isomer specific 2-hydroxyacid dehydrogenase catalytic" evidence="4">
    <location>
        <begin position="33"/>
        <end position="303"/>
    </location>
</feature>
<organism evidence="6 7">
    <name type="scientific">Halopelagius inordinatus</name>
    <dbReference type="NCBI Taxonomy" id="553467"/>
    <lineage>
        <taxon>Archaea</taxon>
        <taxon>Methanobacteriati</taxon>
        <taxon>Methanobacteriota</taxon>
        <taxon>Stenosarchaea group</taxon>
        <taxon>Halobacteria</taxon>
        <taxon>Halobacteriales</taxon>
        <taxon>Haloferacaceae</taxon>
    </lineage>
</organism>
<dbReference type="SUPFAM" id="SSF52283">
    <property type="entry name" value="Formate/glycerate dehydrogenase catalytic domain-like"/>
    <property type="match status" value="1"/>
</dbReference>
<dbReference type="AlphaFoldDB" id="A0A1I2RWX2"/>
<dbReference type="PANTHER" id="PTHR43333:SF1">
    <property type="entry name" value="D-ISOMER SPECIFIC 2-HYDROXYACID DEHYDROGENASE NAD-BINDING DOMAIN-CONTAINING PROTEIN"/>
    <property type="match status" value="1"/>
</dbReference>
<dbReference type="OrthoDB" id="162251at2157"/>
<dbReference type="RefSeq" id="WP_092891780.1">
    <property type="nucleotide sequence ID" value="NZ_FOOQ01000002.1"/>
</dbReference>
<feature type="domain" description="D-isomer specific 2-hydroxyacid dehydrogenase NAD-binding" evidence="5">
    <location>
        <begin position="96"/>
        <end position="272"/>
    </location>
</feature>